<protein>
    <recommendedName>
        <fullName evidence="2">Reverse transcriptase Ty1/copia-type domain-containing protein</fullName>
    </recommendedName>
</protein>
<name>A0A8H5FNF0_9AGAR</name>
<feature type="region of interest" description="Disordered" evidence="1">
    <location>
        <begin position="1"/>
        <end position="84"/>
    </location>
</feature>
<organism evidence="3 4">
    <name type="scientific">Tetrapyrgos nigripes</name>
    <dbReference type="NCBI Taxonomy" id="182062"/>
    <lineage>
        <taxon>Eukaryota</taxon>
        <taxon>Fungi</taxon>
        <taxon>Dikarya</taxon>
        <taxon>Basidiomycota</taxon>
        <taxon>Agaricomycotina</taxon>
        <taxon>Agaricomycetes</taxon>
        <taxon>Agaricomycetidae</taxon>
        <taxon>Agaricales</taxon>
        <taxon>Marasmiineae</taxon>
        <taxon>Marasmiaceae</taxon>
        <taxon>Tetrapyrgos</taxon>
    </lineage>
</organism>
<dbReference type="InterPro" id="IPR013103">
    <property type="entry name" value="RVT_2"/>
</dbReference>
<feature type="domain" description="Reverse transcriptase Ty1/copia-type" evidence="2">
    <location>
        <begin position="183"/>
        <end position="247"/>
    </location>
</feature>
<dbReference type="Proteomes" id="UP000559256">
    <property type="component" value="Unassembled WGS sequence"/>
</dbReference>
<reference evidence="3 4" key="1">
    <citation type="journal article" date="2020" name="ISME J.">
        <title>Uncovering the hidden diversity of litter-decomposition mechanisms in mushroom-forming fungi.</title>
        <authorList>
            <person name="Floudas D."/>
            <person name="Bentzer J."/>
            <person name="Ahren D."/>
            <person name="Johansson T."/>
            <person name="Persson P."/>
            <person name="Tunlid A."/>
        </authorList>
    </citation>
    <scope>NUCLEOTIDE SEQUENCE [LARGE SCALE GENOMIC DNA]</scope>
    <source>
        <strain evidence="3 4">CBS 291.85</strain>
    </source>
</reference>
<feature type="compositionally biased region" description="Low complexity" evidence="1">
    <location>
        <begin position="23"/>
        <end position="39"/>
    </location>
</feature>
<sequence>MIEYMRSPRYQYQPDSNDPILKTTNSTSPLTTPPTSRSSSPDHDPPSDHNPFPKQNPPNHNPPSCPTRNPRPPLPPPSHRSAHLAKPTEVVICSAEYTAHEEDAKAVDLDWANDNEHPTVNYVDIQNPFDPYLVLSVPPLVLASEVKSIGIHILHSFKQAAKDWEAWRLPMAAEVESLQQQGTWELVNPPEGIHIVNGIWVYNVKVDGEGNVIKRKAHWCAQGDTQIAGLDYDKGWAMVVHMDMTEMTKGHGFSKHIHIHYHYT</sequence>
<proteinExistence type="predicted"/>
<dbReference type="EMBL" id="JAACJM010000145">
    <property type="protein sequence ID" value="KAF5343211.1"/>
    <property type="molecule type" value="Genomic_DNA"/>
</dbReference>
<dbReference type="AlphaFoldDB" id="A0A8H5FNF0"/>
<evidence type="ECO:0000259" key="2">
    <source>
        <dbReference type="Pfam" id="PF07727"/>
    </source>
</evidence>
<feature type="compositionally biased region" description="Pro residues" evidence="1">
    <location>
        <begin position="54"/>
        <end position="78"/>
    </location>
</feature>
<accession>A0A8H5FNF0</accession>
<dbReference type="Pfam" id="PF07727">
    <property type="entry name" value="RVT_2"/>
    <property type="match status" value="1"/>
</dbReference>
<gene>
    <name evidence="3" type="ORF">D9758_013429</name>
</gene>
<evidence type="ECO:0000313" key="3">
    <source>
        <dbReference type="EMBL" id="KAF5343211.1"/>
    </source>
</evidence>
<evidence type="ECO:0000313" key="4">
    <source>
        <dbReference type="Proteomes" id="UP000559256"/>
    </source>
</evidence>
<keyword evidence="4" id="KW-1185">Reference proteome</keyword>
<comment type="caution">
    <text evidence="3">The sequence shown here is derived from an EMBL/GenBank/DDBJ whole genome shotgun (WGS) entry which is preliminary data.</text>
</comment>
<dbReference type="OrthoDB" id="3064611at2759"/>
<evidence type="ECO:0000256" key="1">
    <source>
        <dbReference type="SAM" id="MobiDB-lite"/>
    </source>
</evidence>